<keyword evidence="6" id="KW-1185">Reference proteome</keyword>
<dbReference type="PROSITE" id="PS51318">
    <property type="entry name" value="TAT"/>
    <property type="match status" value="1"/>
</dbReference>
<keyword evidence="3" id="KW-0443">Lipid metabolism</keyword>
<dbReference type="GO" id="GO:0016042">
    <property type="term" value="P:lipid catabolic process"/>
    <property type="evidence" value="ECO:0007669"/>
    <property type="project" value="UniProtKB-KW"/>
</dbReference>
<evidence type="ECO:0000256" key="3">
    <source>
        <dbReference type="ARBA" id="ARBA00023098"/>
    </source>
</evidence>
<dbReference type="PANTHER" id="PTHR10272:SF0">
    <property type="entry name" value="PLATELET-ACTIVATING FACTOR ACETYLHYDROLASE"/>
    <property type="match status" value="1"/>
</dbReference>
<evidence type="ECO:0000256" key="2">
    <source>
        <dbReference type="ARBA" id="ARBA00022963"/>
    </source>
</evidence>
<dbReference type="Proteomes" id="UP000032066">
    <property type="component" value="Unassembled WGS sequence"/>
</dbReference>
<dbReference type="EMBL" id="JXZB01000001">
    <property type="protein sequence ID" value="KIQ66483.1"/>
    <property type="molecule type" value="Genomic_DNA"/>
</dbReference>
<dbReference type="InterPro" id="IPR006311">
    <property type="entry name" value="TAT_signal"/>
</dbReference>
<dbReference type="Pfam" id="PF03403">
    <property type="entry name" value="PAF-AH_p_II"/>
    <property type="match status" value="2"/>
</dbReference>
<keyword evidence="4" id="KW-0732">Signal</keyword>
<gene>
    <name evidence="5" type="ORF">TR51_02500</name>
</gene>
<evidence type="ECO:0000256" key="1">
    <source>
        <dbReference type="ARBA" id="ARBA00022801"/>
    </source>
</evidence>
<feature type="signal peptide" evidence="4">
    <location>
        <begin position="1"/>
        <end position="35"/>
    </location>
</feature>
<evidence type="ECO:0000313" key="5">
    <source>
        <dbReference type="EMBL" id="KIQ66483.1"/>
    </source>
</evidence>
<accession>A0A0D0Q5W4</accession>
<proteinExistence type="predicted"/>
<dbReference type="SUPFAM" id="SSF53474">
    <property type="entry name" value="alpha/beta-Hydrolases"/>
    <property type="match status" value="1"/>
</dbReference>
<dbReference type="AlphaFoldDB" id="A0A0D0Q5W4"/>
<dbReference type="InterPro" id="IPR029058">
    <property type="entry name" value="AB_hydrolase_fold"/>
</dbReference>
<dbReference type="PANTHER" id="PTHR10272">
    <property type="entry name" value="PLATELET-ACTIVATING FACTOR ACETYLHYDROLASE"/>
    <property type="match status" value="1"/>
</dbReference>
<evidence type="ECO:0000256" key="4">
    <source>
        <dbReference type="SAM" id="SignalP"/>
    </source>
</evidence>
<keyword evidence="2" id="KW-0442">Lipid degradation</keyword>
<evidence type="ECO:0000313" key="6">
    <source>
        <dbReference type="Proteomes" id="UP000032066"/>
    </source>
</evidence>
<feature type="chain" id="PRO_5038508730" evidence="4">
    <location>
        <begin position="36"/>
        <end position="400"/>
    </location>
</feature>
<comment type="caution">
    <text evidence="5">The sequence shown here is derived from an EMBL/GenBank/DDBJ whole genome shotgun (WGS) entry which is preliminary data.</text>
</comment>
<dbReference type="PATRIC" id="fig|2064.6.peg.564"/>
<dbReference type="GO" id="GO:0003847">
    <property type="term" value="F:1-alkyl-2-acetylglycerophosphocholine esterase activity"/>
    <property type="evidence" value="ECO:0007669"/>
    <property type="project" value="TreeGrafter"/>
</dbReference>
<sequence length="400" mass="42705">MTSLPRTELTRRRLLGTALALGAVAPFAAALPARADAGVPERLTLPAPTGPFPVGTVALHLVDTSRPNPMAGMNPRRELMASVWYPARAAEELPLAPWLPDATMRAFLAATGFPLDPALVPLTAGRVGAPVHRTGRGLPVVVYSHGSGSHRADHTVMVQELASHGYVVVTVDHLGNCFSELPGGRVLTPADAGGPMYALDYTVDLRFVLDCVERLAAGRNPDAEGRPLPDGLGAALDTSRIGMFGWSKGGTATACTMLADRRVRAGLALDGPMQPGSGHPSVTADLDRPFMMMTADFPRATDPYVAEFWSHLRGWRLEVRAAGAVHPSYGDNVTLIPQAGRLLGLTEKQIARMVGTIDPARALLIQQAYPLAFFDLHLRHRRGALLDGPSPRFPEVAYLP</sequence>
<protein>
    <submittedName>
        <fullName evidence="5">Acetylhydrolase</fullName>
    </submittedName>
</protein>
<reference evidence="5 6" key="1">
    <citation type="submission" date="2015-02" db="EMBL/GenBank/DDBJ databases">
        <title>Draft genome sequence of Kitasatospora griseola MF730-N6, a bafilomycin, terpentecin and satosporin producer.</title>
        <authorList>
            <person name="Arens J.C."/>
            <person name="Haltli B."/>
            <person name="Kerr R.G."/>
        </authorList>
    </citation>
    <scope>NUCLEOTIDE SEQUENCE [LARGE SCALE GENOMIC DNA]</scope>
    <source>
        <strain evidence="5 6">MF730-N6</strain>
    </source>
</reference>
<dbReference type="STRING" id="2064.TR51_02500"/>
<name>A0A0D0Q5W4_KITGR</name>
<keyword evidence="1 5" id="KW-0378">Hydrolase</keyword>
<dbReference type="RefSeq" id="WP_043907704.1">
    <property type="nucleotide sequence ID" value="NZ_JXZB01000001.1"/>
</dbReference>
<dbReference type="Gene3D" id="3.40.50.1820">
    <property type="entry name" value="alpha/beta hydrolase"/>
    <property type="match status" value="1"/>
</dbReference>
<dbReference type="OrthoDB" id="569821at2"/>
<organism evidence="5 6">
    <name type="scientific">Kitasatospora griseola</name>
    <name type="common">Streptomyces griseolosporeus</name>
    <dbReference type="NCBI Taxonomy" id="2064"/>
    <lineage>
        <taxon>Bacteria</taxon>
        <taxon>Bacillati</taxon>
        <taxon>Actinomycetota</taxon>
        <taxon>Actinomycetes</taxon>
        <taxon>Kitasatosporales</taxon>
        <taxon>Streptomycetaceae</taxon>
        <taxon>Kitasatospora</taxon>
    </lineage>
</organism>